<organism evidence="1 2">
    <name type="scientific">Streptomyces siamensis</name>
    <dbReference type="NCBI Taxonomy" id="1274986"/>
    <lineage>
        <taxon>Bacteria</taxon>
        <taxon>Bacillati</taxon>
        <taxon>Actinomycetota</taxon>
        <taxon>Actinomycetes</taxon>
        <taxon>Kitasatosporales</taxon>
        <taxon>Streptomycetaceae</taxon>
        <taxon>Streptomyces</taxon>
    </lineage>
</organism>
<accession>A0ABP9JEX8</accession>
<comment type="caution">
    <text evidence="1">The sequence shown here is derived from an EMBL/GenBank/DDBJ whole genome shotgun (WGS) entry which is preliminary data.</text>
</comment>
<dbReference type="Proteomes" id="UP001501759">
    <property type="component" value="Unassembled WGS sequence"/>
</dbReference>
<name>A0ABP9JEX8_9ACTN</name>
<gene>
    <name evidence="1" type="ORF">GCM10023335_68210</name>
</gene>
<keyword evidence="2" id="KW-1185">Reference proteome</keyword>
<dbReference type="RefSeq" id="WP_345656604.1">
    <property type="nucleotide sequence ID" value="NZ_BAABKB010000031.1"/>
</dbReference>
<evidence type="ECO:0000313" key="2">
    <source>
        <dbReference type="Proteomes" id="UP001501759"/>
    </source>
</evidence>
<evidence type="ECO:0000313" key="1">
    <source>
        <dbReference type="EMBL" id="GAA5029300.1"/>
    </source>
</evidence>
<sequence length="255" mass="28571">MFEADPGSGPATYYAVEVATSAELFDWANHESEHTTDNHYASRDDTGFLASNPYQLPDEAWQRLNAAETLYYRPWFSSSDSEWVDQAVTTTDDSYWNAPYVTIPGTAADNDWWTDTRWTRDDTVEQHETAQPLIIGPDSAEKDGPAPTFHVELPDGARSYRAEFATEASLFDAVRMRQGLPNNFFGSLVTDAKGGFDYTLPDDAWGMLTEESSHLYYRVHTAPIDSSAPDWHPQASSTPDAMAEQAPWVMAYTVE</sequence>
<proteinExistence type="predicted"/>
<protein>
    <submittedName>
        <fullName evidence="1">Uncharacterized protein</fullName>
    </submittedName>
</protein>
<dbReference type="EMBL" id="BAABKB010000031">
    <property type="protein sequence ID" value="GAA5029300.1"/>
    <property type="molecule type" value="Genomic_DNA"/>
</dbReference>
<reference evidence="2" key="1">
    <citation type="journal article" date="2019" name="Int. J. Syst. Evol. Microbiol.">
        <title>The Global Catalogue of Microorganisms (GCM) 10K type strain sequencing project: providing services to taxonomists for standard genome sequencing and annotation.</title>
        <authorList>
            <consortium name="The Broad Institute Genomics Platform"/>
            <consortium name="The Broad Institute Genome Sequencing Center for Infectious Disease"/>
            <person name="Wu L."/>
            <person name="Ma J."/>
        </authorList>
    </citation>
    <scope>NUCLEOTIDE SEQUENCE [LARGE SCALE GENOMIC DNA]</scope>
    <source>
        <strain evidence="2">JCM 18409</strain>
    </source>
</reference>